<proteinExistence type="predicted"/>
<evidence type="ECO:0000256" key="1">
    <source>
        <dbReference type="SAM" id="MobiDB-lite"/>
    </source>
</evidence>
<dbReference type="eggNOG" id="ENOG50345V9">
    <property type="taxonomic scope" value="Bacteria"/>
</dbReference>
<dbReference type="PATRIC" id="fig|749414.3.peg.7010"/>
<feature type="region of interest" description="Disordered" evidence="1">
    <location>
        <begin position="84"/>
        <end position="113"/>
    </location>
</feature>
<dbReference type="EMBL" id="CP002047">
    <property type="protein sequence ID" value="ADI09933.1"/>
    <property type="molecule type" value="Genomic_DNA"/>
</dbReference>
<reference evidence="2 3" key="1">
    <citation type="journal article" date="2010" name="J. Bacteriol.">
        <title>Genome sequence of the milbemycin-producing bacterium Streptomyces bingchenggensis.</title>
        <authorList>
            <person name="Wang X.J."/>
            <person name="Yan Y.J."/>
            <person name="Zhang B."/>
            <person name="An J."/>
            <person name="Wang J.J."/>
            <person name="Tian J."/>
            <person name="Jiang L."/>
            <person name="Chen Y.H."/>
            <person name="Huang S.X."/>
            <person name="Yin M."/>
            <person name="Zhang J."/>
            <person name="Gao A.L."/>
            <person name="Liu C.X."/>
            <person name="Zhu Z.X."/>
            <person name="Xiang W.S."/>
        </authorList>
    </citation>
    <scope>NUCLEOTIDE SEQUENCE [LARGE SCALE GENOMIC DNA]</scope>
    <source>
        <strain evidence="2 3">BCW-1</strain>
    </source>
</reference>
<sequence length="113" mass="12002">MRLLPWASPDGRPCYLAADGANSRLSRRADEIEALQLTMGAELLGHARALLGDRKADIGEVRFLAERLCESLRDVLRVAESRGARLPVDDDSQVDTGGGADGGSAPGSGREKT</sequence>
<dbReference type="STRING" id="749414.SBI_06813"/>
<dbReference type="AlphaFoldDB" id="D7BZM8"/>
<keyword evidence="3" id="KW-1185">Reference proteome</keyword>
<dbReference type="Proteomes" id="UP000000377">
    <property type="component" value="Chromosome"/>
</dbReference>
<organism evidence="2 3">
    <name type="scientific">Streptomyces bingchenggensis (strain BCW-1)</name>
    <dbReference type="NCBI Taxonomy" id="749414"/>
    <lineage>
        <taxon>Bacteria</taxon>
        <taxon>Bacillati</taxon>
        <taxon>Actinomycetota</taxon>
        <taxon>Actinomycetes</taxon>
        <taxon>Kitasatosporales</taxon>
        <taxon>Streptomycetaceae</taxon>
        <taxon>Streptomyces</taxon>
    </lineage>
</organism>
<protein>
    <submittedName>
        <fullName evidence="2">Uncharacterized protein</fullName>
    </submittedName>
</protein>
<accession>D7BZM8</accession>
<evidence type="ECO:0000313" key="3">
    <source>
        <dbReference type="Proteomes" id="UP000000377"/>
    </source>
</evidence>
<feature type="compositionally biased region" description="Gly residues" evidence="1">
    <location>
        <begin position="96"/>
        <end position="106"/>
    </location>
</feature>
<dbReference type="KEGG" id="sbh:SBI_06813"/>
<gene>
    <name evidence="2" type="ordered locus">SBI_06813</name>
</gene>
<name>D7BZM8_STRBB</name>
<dbReference type="HOGENOM" id="CLU_158014_0_0_11"/>
<evidence type="ECO:0000313" key="2">
    <source>
        <dbReference type="EMBL" id="ADI09933.1"/>
    </source>
</evidence>